<proteinExistence type="predicted"/>
<comment type="caution">
    <text evidence="1">The sequence shown here is derived from an EMBL/GenBank/DDBJ whole genome shotgun (WGS) entry which is preliminary data.</text>
</comment>
<dbReference type="EMBL" id="LAZR01003972">
    <property type="protein sequence ID" value="KKN12975.1"/>
    <property type="molecule type" value="Genomic_DNA"/>
</dbReference>
<dbReference type="AlphaFoldDB" id="A0A0F9N0C6"/>
<name>A0A0F9N0C6_9ZZZZ</name>
<gene>
    <name evidence="1" type="ORF">LCGC14_1010970</name>
</gene>
<evidence type="ECO:0000313" key="1">
    <source>
        <dbReference type="EMBL" id="KKN12975.1"/>
    </source>
</evidence>
<organism evidence="1">
    <name type="scientific">marine sediment metagenome</name>
    <dbReference type="NCBI Taxonomy" id="412755"/>
    <lineage>
        <taxon>unclassified sequences</taxon>
        <taxon>metagenomes</taxon>
        <taxon>ecological metagenomes</taxon>
    </lineage>
</organism>
<protein>
    <submittedName>
        <fullName evidence="1">Uncharacterized protein</fullName>
    </submittedName>
</protein>
<accession>A0A0F9N0C6</accession>
<sequence>MIKIMTHTKLGRILRRNGCADHRAHTRALKSDVRTKALTPEQALDCACHNGKE</sequence>
<reference evidence="1" key="1">
    <citation type="journal article" date="2015" name="Nature">
        <title>Complex archaea that bridge the gap between prokaryotes and eukaryotes.</title>
        <authorList>
            <person name="Spang A."/>
            <person name="Saw J.H."/>
            <person name="Jorgensen S.L."/>
            <person name="Zaremba-Niedzwiedzka K."/>
            <person name="Martijn J."/>
            <person name="Lind A.E."/>
            <person name="van Eijk R."/>
            <person name="Schleper C."/>
            <person name="Guy L."/>
            <person name="Ettema T.J."/>
        </authorList>
    </citation>
    <scope>NUCLEOTIDE SEQUENCE</scope>
</reference>